<reference evidence="2 3" key="1">
    <citation type="submission" date="2017-03" db="EMBL/GenBank/DDBJ databases">
        <authorList>
            <person name="Afonso C.L."/>
            <person name="Miller P.J."/>
            <person name="Scott M.A."/>
            <person name="Spackman E."/>
            <person name="Goraichik I."/>
            <person name="Dimitrov K.M."/>
            <person name="Suarez D.L."/>
            <person name="Swayne D.E."/>
        </authorList>
    </citation>
    <scope>NUCLEOTIDE SEQUENCE [LARGE SCALE GENOMIC DNA]</scope>
    <source>
        <strain evidence="2 3">CECT 8287</strain>
    </source>
</reference>
<feature type="domain" description="HPr kinase/phosphorylase C-terminal" evidence="1">
    <location>
        <begin position="14"/>
        <end position="88"/>
    </location>
</feature>
<dbReference type="GO" id="GO:0000155">
    <property type="term" value="F:phosphorelay sensor kinase activity"/>
    <property type="evidence" value="ECO:0007669"/>
    <property type="project" value="InterPro"/>
</dbReference>
<dbReference type="InterPro" id="IPR027417">
    <property type="entry name" value="P-loop_NTPase"/>
</dbReference>
<evidence type="ECO:0000313" key="3">
    <source>
        <dbReference type="Proteomes" id="UP000193827"/>
    </source>
</evidence>
<name>A0A1Y5SWP6_9RHOB</name>
<dbReference type="AlphaFoldDB" id="A0A1Y5SWP6"/>
<dbReference type="Pfam" id="PF07475">
    <property type="entry name" value="Hpr_kinase_C"/>
    <property type="match status" value="1"/>
</dbReference>
<dbReference type="EMBL" id="FWFL01000006">
    <property type="protein sequence ID" value="SLN50244.1"/>
    <property type="molecule type" value="Genomic_DNA"/>
</dbReference>
<gene>
    <name evidence="2" type="primary">hprK</name>
    <name evidence="2" type="ORF">PEL8287_02618</name>
</gene>
<proteinExistence type="predicted"/>
<dbReference type="InterPro" id="IPR011104">
    <property type="entry name" value="Hpr_kin/Pase_C"/>
</dbReference>
<keyword evidence="2" id="KW-0418">Kinase</keyword>
<dbReference type="GO" id="GO:0006109">
    <property type="term" value="P:regulation of carbohydrate metabolic process"/>
    <property type="evidence" value="ECO:0007669"/>
    <property type="project" value="InterPro"/>
</dbReference>
<protein>
    <submittedName>
        <fullName evidence="2">HPr kinase/phosphorylase</fullName>
        <ecNumber evidence="2">2.7.11.-</ecNumber>
    </submittedName>
</protein>
<keyword evidence="3" id="KW-1185">Reference proteome</keyword>
<dbReference type="Proteomes" id="UP000193827">
    <property type="component" value="Unassembled WGS sequence"/>
</dbReference>
<accession>A0A1Y5SWP6</accession>
<dbReference type="GO" id="GO:0005524">
    <property type="term" value="F:ATP binding"/>
    <property type="evidence" value="ECO:0007669"/>
    <property type="project" value="InterPro"/>
</dbReference>
<keyword evidence="2" id="KW-0808">Transferase</keyword>
<dbReference type="EC" id="2.7.11.-" evidence="2"/>
<dbReference type="Gene3D" id="3.40.50.300">
    <property type="entry name" value="P-loop containing nucleotide triphosphate hydrolases"/>
    <property type="match status" value="1"/>
</dbReference>
<evidence type="ECO:0000259" key="1">
    <source>
        <dbReference type="Pfam" id="PF07475"/>
    </source>
</evidence>
<dbReference type="SUPFAM" id="SSF53795">
    <property type="entry name" value="PEP carboxykinase-like"/>
    <property type="match status" value="1"/>
</dbReference>
<sequence>MWPGKDKNMDRGGTILHASCVAVDGCAVLIRGASGQGKSGLALQLMALGAELVADDRTRVWPEGAAVMADVPMSIHGKIEARGVGILAARPAGPCKVTLLVDMDRPETERLPPERQEDLLGVSLPVIRKSEFPHFPAAILLYLKNRRLA</sequence>
<organism evidence="2 3">
    <name type="scientific">Roseovarius litorisediminis</name>
    <dbReference type="NCBI Taxonomy" id="1312363"/>
    <lineage>
        <taxon>Bacteria</taxon>
        <taxon>Pseudomonadati</taxon>
        <taxon>Pseudomonadota</taxon>
        <taxon>Alphaproteobacteria</taxon>
        <taxon>Rhodobacterales</taxon>
        <taxon>Roseobacteraceae</taxon>
        <taxon>Roseovarius</taxon>
    </lineage>
</organism>
<evidence type="ECO:0000313" key="2">
    <source>
        <dbReference type="EMBL" id="SLN50244.1"/>
    </source>
</evidence>